<proteinExistence type="inferred from homology"/>
<comment type="similarity">
    <text evidence="1 2">Belongs to the enoyl-CoA hydratase/isomerase family.</text>
</comment>
<dbReference type="EMBL" id="BKAJ01000030">
    <property type="protein sequence ID" value="GEP54324.1"/>
    <property type="molecule type" value="Genomic_DNA"/>
</dbReference>
<name>A0A512N5Q1_9HYPH</name>
<keyword evidence="4" id="KW-1185">Reference proteome</keyword>
<dbReference type="InterPro" id="IPR018376">
    <property type="entry name" value="Enoyl-CoA_hyd/isom_CS"/>
</dbReference>
<evidence type="ECO:0000313" key="4">
    <source>
        <dbReference type="Proteomes" id="UP000321058"/>
    </source>
</evidence>
<comment type="caution">
    <text evidence="3">The sequence shown here is derived from an EMBL/GenBank/DDBJ whole genome shotgun (WGS) entry which is preliminary data.</text>
</comment>
<dbReference type="PANTHER" id="PTHR11941">
    <property type="entry name" value="ENOYL-COA HYDRATASE-RELATED"/>
    <property type="match status" value="1"/>
</dbReference>
<evidence type="ECO:0000256" key="2">
    <source>
        <dbReference type="RuleBase" id="RU003707"/>
    </source>
</evidence>
<dbReference type="GO" id="GO:0003824">
    <property type="term" value="F:catalytic activity"/>
    <property type="evidence" value="ECO:0007669"/>
    <property type="project" value="InterPro"/>
</dbReference>
<dbReference type="RefSeq" id="WP_147147765.1">
    <property type="nucleotide sequence ID" value="NZ_BKAJ01000030.1"/>
</dbReference>
<organism evidence="3 4">
    <name type="scientific">Reyranella soli</name>
    <dbReference type="NCBI Taxonomy" id="1230389"/>
    <lineage>
        <taxon>Bacteria</taxon>
        <taxon>Pseudomonadati</taxon>
        <taxon>Pseudomonadota</taxon>
        <taxon>Alphaproteobacteria</taxon>
        <taxon>Hyphomicrobiales</taxon>
        <taxon>Reyranellaceae</taxon>
        <taxon>Reyranella</taxon>
    </lineage>
</organism>
<dbReference type="GO" id="GO:0006635">
    <property type="term" value="P:fatty acid beta-oxidation"/>
    <property type="evidence" value="ECO:0007669"/>
    <property type="project" value="TreeGrafter"/>
</dbReference>
<evidence type="ECO:0008006" key="5">
    <source>
        <dbReference type="Google" id="ProtNLM"/>
    </source>
</evidence>
<accession>A0A512N5Q1</accession>
<gene>
    <name evidence="3" type="ORF">RSO01_14900</name>
</gene>
<protein>
    <recommendedName>
        <fullName evidence="5">Enoyl-CoA hydratase</fullName>
    </recommendedName>
</protein>
<evidence type="ECO:0000313" key="3">
    <source>
        <dbReference type="EMBL" id="GEP54324.1"/>
    </source>
</evidence>
<dbReference type="PROSITE" id="PS00166">
    <property type="entry name" value="ENOYL_COA_HYDRATASE"/>
    <property type="match status" value="1"/>
</dbReference>
<dbReference type="AlphaFoldDB" id="A0A512N5Q1"/>
<dbReference type="InterPro" id="IPR001753">
    <property type="entry name" value="Enoyl-CoA_hydra/iso"/>
</dbReference>
<dbReference type="InterPro" id="IPR029045">
    <property type="entry name" value="ClpP/crotonase-like_dom_sf"/>
</dbReference>
<dbReference type="SUPFAM" id="SSF52096">
    <property type="entry name" value="ClpP/crotonase"/>
    <property type="match status" value="1"/>
</dbReference>
<sequence>MTDNLVQHETDGNVAIITMNRPEKLNAVNHELRAGVSEALIRADEDKSIHVVILRSNGRSFCVGYDIDNDTPERAARRFDALKWRESLTEDLRFEMIPWYMRKPVIASVQGHALGGGCELAMFCDITIAAENAVFGEPEIHFSNVGPAIVMPWMIGFKKARELLYFGDMIDAESAMQLGMINRIVPLAELQEKTLRFAKRMALISPEALAHTKLAINRGADAMGFTNAMHAGLDVLAPLYAARTDVGVKFTEIRQKEGLRAALKWRRDQFAQHED</sequence>
<reference evidence="3 4" key="1">
    <citation type="submission" date="2019-07" db="EMBL/GenBank/DDBJ databases">
        <title>Whole genome shotgun sequence of Reyranella soli NBRC 108950.</title>
        <authorList>
            <person name="Hosoyama A."/>
            <person name="Uohara A."/>
            <person name="Ohji S."/>
            <person name="Ichikawa N."/>
        </authorList>
    </citation>
    <scope>NUCLEOTIDE SEQUENCE [LARGE SCALE GENOMIC DNA]</scope>
    <source>
        <strain evidence="3 4">NBRC 108950</strain>
    </source>
</reference>
<dbReference type="OrthoDB" id="7957667at2"/>
<evidence type="ECO:0000256" key="1">
    <source>
        <dbReference type="ARBA" id="ARBA00005254"/>
    </source>
</evidence>
<dbReference type="Proteomes" id="UP000321058">
    <property type="component" value="Unassembled WGS sequence"/>
</dbReference>
<dbReference type="Pfam" id="PF00378">
    <property type="entry name" value="ECH_1"/>
    <property type="match status" value="1"/>
</dbReference>
<dbReference type="CDD" id="cd06558">
    <property type="entry name" value="crotonase-like"/>
    <property type="match status" value="1"/>
</dbReference>
<dbReference type="Gene3D" id="3.90.226.10">
    <property type="entry name" value="2-enoyl-CoA Hydratase, Chain A, domain 1"/>
    <property type="match status" value="1"/>
</dbReference>
<dbReference type="PANTHER" id="PTHR11941:SF124">
    <property type="entry name" value="ENOYL-COA HYDRATASE ECHA13-RELATED"/>
    <property type="match status" value="1"/>
</dbReference>